<dbReference type="RefSeq" id="WP_279242531.1">
    <property type="nucleotide sequence ID" value="NZ_CP036501.1"/>
</dbReference>
<keyword evidence="4 9" id="KW-0819">tRNA processing</keyword>
<keyword evidence="2 9" id="KW-0963">Cytoplasm</keyword>
<dbReference type="PANTHER" id="PTHR17490">
    <property type="entry name" value="SUA5"/>
    <property type="match status" value="1"/>
</dbReference>
<evidence type="ECO:0000313" key="12">
    <source>
        <dbReference type="Proteomes" id="UP001317963"/>
    </source>
</evidence>
<comment type="function">
    <text evidence="9">Required for the formation of a threonylcarbamoyl group on adenosine at position 37 (t(6)A37) in tRNAs that read codons beginning with adenine. Catalyzes the conversion of L-threonine, HCO(3)(-)/CO(2) and ATP to give threonylcarbamoyl-AMP (TC-AMP) as the acyladenylate intermediate, with the release of diphosphate.</text>
</comment>
<evidence type="ECO:0000256" key="2">
    <source>
        <dbReference type="ARBA" id="ARBA00022490"/>
    </source>
</evidence>
<dbReference type="PROSITE" id="PS51163">
    <property type="entry name" value="YRDC"/>
    <property type="match status" value="1"/>
</dbReference>
<dbReference type="EMBL" id="CP036501">
    <property type="protein sequence ID" value="UZP73735.1"/>
    <property type="molecule type" value="Genomic_DNA"/>
</dbReference>
<sequence length="183" mass="19480">MTSQVRIRRAAAYVQSGGVVACPAEAVWGLSCDPWSLAAVEQLCDMKQRPISKGVIVASGDVADFAPLLDGLTLDQRQAVLDSWPGPVTWLVPHRNFFPSWVTGESTDVAIRVTSAPALSKLCRELGGPVVTTSANYAGAQPAKHLFQVLRYFGSRTVTVPGAVNLTGRPSTIKSATTGEVMR</sequence>
<evidence type="ECO:0000259" key="10">
    <source>
        <dbReference type="PROSITE" id="PS51163"/>
    </source>
</evidence>
<evidence type="ECO:0000256" key="1">
    <source>
        <dbReference type="ARBA" id="ARBA00004496"/>
    </source>
</evidence>
<name>A0ABY6Q4C2_9GAMM</name>
<dbReference type="HAMAP" id="MF_01852">
    <property type="entry name" value="TsaC"/>
    <property type="match status" value="1"/>
</dbReference>
<keyword evidence="5 9" id="KW-0548">Nucleotidyltransferase</keyword>
<keyword evidence="3 9" id="KW-0808">Transferase</keyword>
<dbReference type="InterPro" id="IPR023535">
    <property type="entry name" value="TC-AMP_synthase"/>
</dbReference>
<dbReference type="InterPro" id="IPR017945">
    <property type="entry name" value="DHBP_synth_RibB-like_a/b_dom"/>
</dbReference>
<evidence type="ECO:0000256" key="7">
    <source>
        <dbReference type="ARBA" id="ARBA00022840"/>
    </source>
</evidence>
<keyword evidence="6 9" id="KW-0547">Nucleotide-binding</keyword>
<evidence type="ECO:0000256" key="6">
    <source>
        <dbReference type="ARBA" id="ARBA00022741"/>
    </source>
</evidence>
<dbReference type="SUPFAM" id="SSF55821">
    <property type="entry name" value="YrdC/RibB"/>
    <property type="match status" value="1"/>
</dbReference>
<proteinExistence type="inferred from homology"/>
<gene>
    <name evidence="9" type="primary">tsaC</name>
    <name evidence="11" type="ORF">E0F26_02820</name>
</gene>
<dbReference type="Pfam" id="PF01300">
    <property type="entry name" value="Sua5_yciO_yrdC"/>
    <property type="match status" value="1"/>
</dbReference>
<feature type="domain" description="YrdC-like" evidence="10">
    <location>
        <begin position="4"/>
        <end position="183"/>
    </location>
</feature>
<comment type="subcellular location">
    <subcellularLocation>
        <location evidence="1 9">Cytoplasm</location>
    </subcellularLocation>
</comment>
<dbReference type="EC" id="2.7.7.87" evidence="9"/>
<dbReference type="PROSITE" id="PS51257">
    <property type="entry name" value="PROKAR_LIPOPROTEIN"/>
    <property type="match status" value="1"/>
</dbReference>
<evidence type="ECO:0000256" key="3">
    <source>
        <dbReference type="ARBA" id="ARBA00022679"/>
    </source>
</evidence>
<dbReference type="InterPro" id="IPR050156">
    <property type="entry name" value="TC-AMP_synthase_SUA5"/>
</dbReference>
<evidence type="ECO:0000256" key="9">
    <source>
        <dbReference type="HAMAP-Rule" id="MF_01852"/>
    </source>
</evidence>
<reference evidence="11 12" key="1">
    <citation type="submission" date="2019-02" db="EMBL/GenBank/DDBJ databases">
        <title>Halieaceae_genomes.</title>
        <authorList>
            <person name="Li S.-H."/>
        </authorList>
    </citation>
    <scope>NUCLEOTIDE SEQUENCE [LARGE SCALE GENOMIC DNA]</scope>
    <source>
        <strain evidence="11 12">JH123</strain>
    </source>
</reference>
<dbReference type="Proteomes" id="UP001317963">
    <property type="component" value="Chromosome"/>
</dbReference>
<protein>
    <recommendedName>
        <fullName evidence="9">Threonylcarbamoyl-AMP synthase</fullName>
        <shortName evidence="9">TC-AMP synthase</shortName>
        <ecNumber evidence="9">2.7.7.87</ecNumber>
    </recommendedName>
    <alternativeName>
        <fullName evidence="9">L-threonylcarbamoyladenylate synthase</fullName>
    </alternativeName>
    <alternativeName>
        <fullName evidence="9">t(6)A37 threonylcarbamoyladenosine biosynthesis protein TsaC</fullName>
    </alternativeName>
    <alternativeName>
        <fullName evidence="9">tRNA threonylcarbamoyladenosine biosynthesis protein TsaC</fullName>
    </alternativeName>
</protein>
<keyword evidence="12" id="KW-1185">Reference proteome</keyword>
<dbReference type="InterPro" id="IPR006070">
    <property type="entry name" value="Sua5-like_dom"/>
</dbReference>
<evidence type="ECO:0000256" key="5">
    <source>
        <dbReference type="ARBA" id="ARBA00022695"/>
    </source>
</evidence>
<dbReference type="Gene3D" id="3.90.870.10">
    <property type="entry name" value="DHBP synthase"/>
    <property type="match status" value="1"/>
</dbReference>
<evidence type="ECO:0000256" key="8">
    <source>
        <dbReference type="ARBA" id="ARBA00048366"/>
    </source>
</evidence>
<organism evidence="11 12">
    <name type="scientific">Candidatus Paraluminiphilus aquimaris</name>
    <dbReference type="NCBI Taxonomy" id="2518994"/>
    <lineage>
        <taxon>Bacteria</taxon>
        <taxon>Pseudomonadati</taxon>
        <taxon>Pseudomonadota</taxon>
        <taxon>Gammaproteobacteria</taxon>
        <taxon>Cellvibrionales</taxon>
        <taxon>Halieaceae</taxon>
        <taxon>Candidatus Paraluminiphilus</taxon>
    </lineage>
</organism>
<comment type="catalytic activity">
    <reaction evidence="8 9">
        <text>L-threonine + hydrogencarbonate + ATP = L-threonylcarbamoyladenylate + diphosphate + H2O</text>
        <dbReference type="Rhea" id="RHEA:36407"/>
        <dbReference type="ChEBI" id="CHEBI:15377"/>
        <dbReference type="ChEBI" id="CHEBI:17544"/>
        <dbReference type="ChEBI" id="CHEBI:30616"/>
        <dbReference type="ChEBI" id="CHEBI:33019"/>
        <dbReference type="ChEBI" id="CHEBI:57926"/>
        <dbReference type="ChEBI" id="CHEBI:73682"/>
        <dbReference type="EC" id="2.7.7.87"/>
    </reaction>
</comment>
<keyword evidence="7 9" id="KW-0067">ATP-binding</keyword>
<dbReference type="PANTHER" id="PTHR17490:SF18">
    <property type="entry name" value="THREONYLCARBAMOYL-AMP SYNTHASE"/>
    <property type="match status" value="1"/>
</dbReference>
<evidence type="ECO:0000256" key="4">
    <source>
        <dbReference type="ARBA" id="ARBA00022694"/>
    </source>
</evidence>
<evidence type="ECO:0000313" key="11">
    <source>
        <dbReference type="EMBL" id="UZP73735.1"/>
    </source>
</evidence>
<accession>A0ABY6Q4C2</accession>
<comment type="similarity">
    <text evidence="9">Belongs to the SUA5 family. TsaC subfamily.</text>
</comment>